<reference evidence="2 3" key="1">
    <citation type="submission" date="2014-02" db="EMBL/GenBank/DDBJ databases">
        <title>The small core and large imbalanced accessory genome model reveals a collaborative survival strategy of Sorangium cellulosum strains in nature.</title>
        <authorList>
            <person name="Han K."/>
            <person name="Peng R."/>
            <person name="Blom J."/>
            <person name="Li Y.-Z."/>
        </authorList>
    </citation>
    <scope>NUCLEOTIDE SEQUENCE [LARGE SCALE GENOMIC DNA]</scope>
    <source>
        <strain evidence="2 3">So0008-312</strain>
    </source>
</reference>
<organism evidence="2 3">
    <name type="scientific">Sorangium cellulosum</name>
    <name type="common">Polyangium cellulosum</name>
    <dbReference type="NCBI Taxonomy" id="56"/>
    <lineage>
        <taxon>Bacteria</taxon>
        <taxon>Pseudomonadati</taxon>
        <taxon>Myxococcota</taxon>
        <taxon>Polyangia</taxon>
        <taxon>Polyangiales</taxon>
        <taxon>Polyangiaceae</taxon>
        <taxon>Sorangium</taxon>
    </lineage>
</organism>
<dbReference type="AlphaFoldDB" id="A0A150QM80"/>
<evidence type="ECO:0000256" key="1">
    <source>
        <dbReference type="SAM" id="MobiDB-lite"/>
    </source>
</evidence>
<dbReference type="Proteomes" id="UP000075260">
    <property type="component" value="Unassembled WGS sequence"/>
</dbReference>
<dbReference type="RefSeq" id="WP_061608659.1">
    <property type="nucleotide sequence ID" value="NZ_JEMA01000501.1"/>
</dbReference>
<feature type="region of interest" description="Disordered" evidence="1">
    <location>
        <begin position="107"/>
        <end position="129"/>
    </location>
</feature>
<evidence type="ECO:0000313" key="3">
    <source>
        <dbReference type="Proteomes" id="UP000075260"/>
    </source>
</evidence>
<gene>
    <name evidence="2" type="ORF">BE15_21080</name>
</gene>
<evidence type="ECO:0000313" key="2">
    <source>
        <dbReference type="EMBL" id="KYF69097.1"/>
    </source>
</evidence>
<protein>
    <submittedName>
        <fullName evidence="2">Uncharacterized protein</fullName>
    </submittedName>
</protein>
<sequence>MASINIAALASAARRGEVDTDVEIDIAGACLVLAGTITLPLETTRVASGGLRLWARCPGCSARAAVLYLAAPGLRCRRCAGLVYPATRQRPEERVLEQALARRTRARAALGAGPDPREPIPQRPPGVSSSTWARRLDRLHEADAAVQAALAAVVDRIGARPGALAQEAAGLAAPPVASMPEAPSTKGRRPRESTR</sequence>
<dbReference type="EMBL" id="JEMA01000501">
    <property type="protein sequence ID" value="KYF69097.1"/>
    <property type="molecule type" value="Genomic_DNA"/>
</dbReference>
<feature type="compositionally biased region" description="Low complexity" evidence="1">
    <location>
        <begin position="164"/>
        <end position="176"/>
    </location>
</feature>
<feature type="region of interest" description="Disordered" evidence="1">
    <location>
        <begin position="164"/>
        <end position="195"/>
    </location>
</feature>
<accession>A0A150QM80</accession>
<comment type="caution">
    <text evidence="2">The sequence shown here is derived from an EMBL/GenBank/DDBJ whole genome shotgun (WGS) entry which is preliminary data.</text>
</comment>
<proteinExistence type="predicted"/>
<name>A0A150QM80_SORCE</name>